<organism evidence="1 2">
    <name type="scientific">Candidatus Scatomorpha intestinavium</name>
    <dbReference type="NCBI Taxonomy" id="2840922"/>
    <lineage>
        <taxon>Bacteria</taxon>
        <taxon>Bacillati</taxon>
        <taxon>Bacillota</taxon>
        <taxon>Clostridia</taxon>
        <taxon>Eubacteriales</taxon>
        <taxon>Candidatus Scatomorpha</taxon>
    </lineage>
</organism>
<gene>
    <name evidence="1" type="ORF">IAB77_07755</name>
</gene>
<dbReference type="AlphaFoldDB" id="A0A9D0ZEF9"/>
<sequence>MGKQLITRYFLGANAYSGFYSLYDGFCAGPDDFLRVIKGGPGTGKSNLMRRIGAAAEAKGHAVEYILCSGDPDSLDGVYIPALGVGYADGTAPHVLDPELFGVSGNYLDVGACCARVSDSAARREIAELTHAYREHYSAAYSYLAASRAADPSARGTLLTGEDLESVRRRARSAAERELPASGSDGGERRRRFLRAITCRGEIFCSDTLEALCPRVYALESALGLSGVFLAEIAAAAKRRGYGYVICPDPLDPERLDAVLLPGRGAAYVASSPGQELPIKPSRRLHLDSALLRGMSKDAKKALEADRRAAASLRRCGIEALASAKRLHDELEAVYRPYVSFPALDELAANEIAALGL</sequence>
<evidence type="ECO:0008006" key="3">
    <source>
        <dbReference type="Google" id="ProtNLM"/>
    </source>
</evidence>
<proteinExistence type="predicted"/>
<evidence type="ECO:0000313" key="2">
    <source>
        <dbReference type="Proteomes" id="UP000824262"/>
    </source>
</evidence>
<dbReference type="EMBL" id="DVGA01000080">
    <property type="protein sequence ID" value="HIQ79137.1"/>
    <property type="molecule type" value="Genomic_DNA"/>
</dbReference>
<comment type="caution">
    <text evidence="1">The sequence shown here is derived from an EMBL/GenBank/DDBJ whole genome shotgun (WGS) entry which is preliminary data.</text>
</comment>
<accession>A0A9D0ZEF9</accession>
<protein>
    <recommendedName>
        <fullName evidence="3">ATPase</fullName>
    </recommendedName>
</protein>
<reference evidence="1" key="2">
    <citation type="journal article" date="2021" name="PeerJ">
        <title>Extensive microbial diversity within the chicken gut microbiome revealed by metagenomics and culture.</title>
        <authorList>
            <person name="Gilroy R."/>
            <person name="Ravi A."/>
            <person name="Getino M."/>
            <person name="Pursley I."/>
            <person name="Horton D.L."/>
            <person name="Alikhan N.F."/>
            <person name="Baker D."/>
            <person name="Gharbi K."/>
            <person name="Hall N."/>
            <person name="Watson M."/>
            <person name="Adriaenssens E.M."/>
            <person name="Foster-Nyarko E."/>
            <person name="Jarju S."/>
            <person name="Secka A."/>
            <person name="Antonio M."/>
            <person name="Oren A."/>
            <person name="Chaudhuri R.R."/>
            <person name="La Ragione R."/>
            <person name="Hildebrand F."/>
            <person name="Pallen M.J."/>
        </authorList>
    </citation>
    <scope>NUCLEOTIDE SEQUENCE</scope>
    <source>
        <strain evidence="1">ChiBcolR7-354</strain>
    </source>
</reference>
<evidence type="ECO:0000313" key="1">
    <source>
        <dbReference type="EMBL" id="HIQ79137.1"/>
    </source>
</evidence>
<dbReference type="Proteomes" id="UP000824262">
    <property type="component" value="Unassembled WGS sequence"/>
</dbReference>
<name>A0A9D0ZEF9_9FIRM</name>
<reference evidence="1" key="1">
    <citation type="submission" date="2020-10" db="EMBL/GenBank/DDBJ databases">
        <authorList>
            <person name="Gilroy R."/>
        </authorList>
    </citation>
    <scope>NUCLEOTIDE SEQUENCE</scope>
    <source>
        <strain evidence="1">ChiBcolR7-354</strain>
    </source>
</reference>